<keyword evidence="3" id="KW-1185">Reference proteome</keyword>
<accession>A0A4Q9PE63</accession>
<protein>
    <submittedName>
        <fullName evidence="2">Uncharacterized protein</fullName>
    </submittedName>
</protein>
<dbReference type="Proteomes" id="UP000292082">
    <property type="component" value="Unassembled WGS sequence"/>
</dbReference>
<proteinExistence type="predicted"/>
<feature type="compositionally biased region" description="Basic residues" evidence="1">
    <location>
        <begin position="206"/>
        <end position="216"/>
    </location>
</feature>
<gene>
    <name evidence="2" type="ORF">BD310DRAFT_170658</name>
</gene>
<organism evidence="2 3">
    <name type="scientific">Dichomitus squalens</name>
    <dbReference type="NCBI Taxonomy" id="114155"/>
    <lineage>
        <taxon>Eukaryota</taxon>
        <taxon>Fungi</taxon>
        <taxon>Dikarya</taxon>
        <taxon>Basidiomycota</taxon>
        <taxon>Agaricomycotina</taxon>
        <taxon>Agaricomycetes</taxon>
        <taxon>Polyporales</taxon>
        <taxon>Polyporaceae</taxon>
        <taxon>Dichomitus</taxon>
    </lineage>
</organism>
<reference evidence="2 3" key="1">
    <citation type="submission" date="2019-01" db="EMBL/GenBank/DDBJ databases">
        <title>Draft genome sequences of three monokaryotic isolates of the white-rot basidiomycete fungus Dichomitus squalens.</title>
        <authorList>
            <consortium name="DOE Joint Genome Institute"/>
            <person name="Lopez S.C."/>
            <person name="Andreopoulos B."/>
            <person name="Pangilinan J."/>
            <person name="Lipzen A."/>
            <person name="Riley R."/>
            <person name="Ahrendt S."/>
            <person name="Ng V."/>
            <person name="Barry K."/>
            <person name="Daum C."/>
            <person name="Grigoriev I.V."/>
            <person name="Hilden K.S."/>
            <person name="Makela M.R."/>
            <person name="de Vries R.P."/>
        </authorList>
    </citation>
    <scope>NUCLEOTIDE SEQUENCE [LARGE SCALE GENOMIC DNA]</scope>
    <source>
        <strain evidence="2 3">CBS 464.89</strain>
    </source>
</reference>
<sequence length="275" mass="29613">MRARAAMMHKVAGGWSPPGCPRRRWCLAGRAGAVDVLLEDTCRPGVGRRAGENRFGGDADAACVIAPDGERTSPSSPALGPRPAPQSRSCPFRLRTWRTRTGTREICFRGGRPAPSSGIRECPYRACTDHCATCALQVSSCWPNEASADCNTGQPAIDLHWQGTWRPQRSQLPSSLHAPRGSTEKDLRAGSGGVSCGKGRQTAAQRRTRAVGRVRRTRGECVDSHAPSIPARAHDTPAAGRRSRLGSRGAPGGVAHYRSSEKRLTKAGPHKRRWT</sequence>
<feature type="region of interest" description="Disordered" evidence="1">
    <location>
        <begin position="168"/>
        <end position="275"/>
    </location>
</feature>
<feature type="region of interest" description="Disordered" evidence="1">
    <location>
        <begin position="67"/>
        <end position="90"/>
    </location>
</feature>
<dbReference type="AlphaFoldDB" id="A0A4Q9PE63"/>
<name>A0A4Q9PE63_9APHY</name>
<dbReference type="EMBL" id="ML145222">
    <property type="protein sequence ID" value="TBU53180.1"/>
    <property type="molecule type" value="Genomic_DNA"/>
</dbReference>
<evidence type="ECO:0000313" key="3">
    <source>
        <dbReference type="Proteomes" id="UP000292082"/>
    </source>
</evidence>
<evidence type="ECO:0000256" key="1">
    <source>
        <dbReference type="SAM" id="MobiDB-lite"/>
    </source>
</evidence>
<evidence type="ECO:0000313" key="2">
    <source>
        <dbReference type="EMBL" id="TBU53180.1"/>
    </source>
</evidence>